<evidence type="ECO:0000313" key="2">
    <source>
        <dbReference type="EMBL" id="KAG0654140.1"/>
    </source>
</evidence>
<name>A0A9P6VS99_RHOMI</name>
<comment type="caution">
    <text evidence="2">The sequence shown here is derived from an EMBL/GenBank/DDBJ whole genome shotgun (WGS) entry which is preliminary data.</text>
</comment>
<dbReference type="AlphaFoldDB" id="A0A9P6VS99"/>
<accession>A0A9P6VS99</accession>
<evidence type="ECO:0000313" key="3">
    <source>
        <dbReference type="Proteomes" id="UP000777482"/>
    </source>
</evidence>
<organism evidence="2 3">
    <name type="scientific">Rhodotorula mucilaginosa</name>
    <name type="common">Yeast</name>
    <name type="synonym">Rhodotorula rubra</name>
    <dbReference type="NCBI Taxonomy" id="5537"/>
    <lineage>
        <taxon>Eukaryota</taxon>
        <taxon>Fungi</taxon>
        <taxon>Dikarya</taxon>
        <taxon>Basidiomycota</taxon>
        <taxon>Pucciniomycotina</taxon>
        <taxon>Microbotryomycetes</taxon>
        <taxon>Sporidiobolales</taxon>
        <taxon>Sporidiobolaceae</taxon>
        <taxon>Rhodotorula</taxon>
    </lineage>
</organism>
<keyword evidence="3" id="KW-1185">Reference proteome</keyword>
<gene>
    <name evidence="2" type="ORF">C6P46_001950</name>
</gene>
<evidence type="ECO:0000256" key="1">
    <source>
        <dbReference type="SAM" id="MobiDB-lite"/>
    </source>
</evidence>
<sequence length="415" mass="46094">MASVISDEATRLTASPDSVPTDVSAWSASLATMPEEMKTMIAKALAERTEKPTLEHYYPRDVQLYQVDKLKHLAQVNREWALVCESLRSQEVAANCGSGAIKSLSIHLDEANMDSVAALSHVLAACPNVDRISLNLFPLDNPSEAIQQMASTIGDWMDSRTFHCVRVFFDNHNDFLLAQVPHGHVTTPLLDLATQPGSYNRANSSGSWLSLPACQALTHVRGVQDYTADCNIPIEYLTQVEATKNWWLIQIAAIPRNGTAGLWARLVPLLQLHAKTIGSLRIEDELDSGAAIGTPIPERSLVLPRLTELEDVVAAPSLSVQLSDRRRLTFLDLLHPTTPVEFLRCHLNTDSITSLCDFIKEQNPPRLRRIEACVRVRVKWYRGNLPEEDQSAALRSLCKAKDIEVRDPNCVEYTG</sequence>
<protein>
    <submittedName>
        <fullName evidence="2">Uncharacterized protein</fullName>
    </submittedName>
</protein>
<dbReference type="Proteomes" id="UP000777482">
    <property type="component" value="Unassembled WGS sequence"/>
</dbReference>
<feature type="region of interest" description="Disordered" evidence="1">
    <location>
        <begin position="1"/>
        <end position="20"/>
    </location>
</feature>
<reference evidence="2 3" key="1">
    <citation type="submission" date="2020-11" db="EMBL/GenBank/DDBJ databases">
        <title>Kefir isolates.</title>
        <authorList>
            <person name="Marcisauskas S."/>
            <person name="Kim Y."/>
            <person name="Blasche S."/>
        </authorList>
    </citation>
    <scope>NUCLEOTIDE SEQUENCE [LARGE SCALE GENOMIC DNA]</scope>
    <source>
        <strain evidence="2 3">KR</strain>
    </source>
</reference>
<dbReference type="EMBL" id="PUHQ01000160">
    <property type="protein sequence ID" value="KAG0654140.1"/>
    <property type="molecule type" value="Genomic_DNA"/>
</dbReference>
<proteinExistence type="predicted"/>